<dbReference type="GO" id="GO:0008131">
    <property type="term" value="F:primary methylamine oxidase activity"/>
    <property type="evidence" value="ECO:0007669"/>
    <property type="project" value="InterPro"/>
</dbReference>
<dbReference type="InterPro" id="IPR015798">
    <property type="entry name" value="Cu_amine_oxidase_C"/>
</dbReference>
<dbReference type="GO" id="GO:0048038">
    <property type="term" value="F:quinone binding"/>
    <property type="evidence" value="ECO:0007669"/>
    <property type="project" value="InterPro"/>
</dbReference>
<dbReference type="EC" id="1.4.3.-" evidence="3"/>
<comment type="PTM">
    <text evidence="3">Topaquinone (TPQ) is generated by copper-dependent autoxidation of a specific tyrosyl residue.</text>
</comment>
<dbReference type="InterPro" id="IPR036460">
    <property type="entry name" value="Cu_amine_oxidase_C_sf"/>
</dbReference>
<feature type="domain" description="SEC7" evidence="4">
    <location>
        <begin position="48"/>
        <end position="118"/>
    </location>
</feature>
<keyword evidence="6" id="KW-1185">Reference proteome</keyword>
<reference evidence="5" key="1">
    <citation type="submission" date="2023-04" db="EMBL/GenBank/DDBJ databases">
        <authorList>
            <person name="Vijverberg K."/>
            <person name="Xiong W."/>
            <person name="Schranz E."/>
        </authorList>
    </citation>
    <scope>NUCLEOTIDE SEQUENCE</scope>
</reference>
<evidence type="ECO:0000256" key="1">
    <source>
        <dbReference type="ARBA" id="ARBA00004287"/>
    </source>
</evidence>
<dbReference type="GO" id="GO:0005507">
    <property type="term" value="F:copper ion binding"/>
    <property type="evidence" value="ECO:0007669"/>
    <property type="project" value="InterPro"/>
</dbReference>
<dbReference type="Proteomes" id="UP001177003">
    <property type="component" value="Chromosome 6"/>
</dbReference>
<dbReference type="Gene3D" id="2.70.98.20">
    <property type="entry name" value="Copper amine oxidase, catalytic domain"/>
    <property type="match status" value="1"/>
</dbReference>
<organism evidence="5 6">
    <name type="scientific">Lactuca saligna</name>
    <name type="common">Willowleaf lettuce</name>
    <dbReference type="NCBI Taxonomy" id="75948"/>
    <lineage>
        <taxon>Eukaryota</taxon>
        <taxon>Viridiplantae</taxon>
        <taxon>Streptophyta</taxon>
        <taxon>Embryophyta</taxon>
        <taxon>Tracheophyta</taxon>
        <taxon>Spermatophyta</taxon>
        <taxon>Magnoliopsida</taxon>
        <taxon>eudicotyledons</taxon>
        <taxon>Gunneridae</taxon>
        <taxon>Pentapetalae</taxon>
        <taxon>asterids</taxon>
        <taxon>campanulids</taxon>
        <taxon>Asterales</taxon>
        <taxon>Asteraceae</taxon>
        <taxon>Cichorioideae</taxon>
        <taxon>Cichorieae</taxon>
        <taxon>Lactucinae</taxon>
        <taxon>Lactuca</taxon>
    </lineage>
</organism>
<dbReference type="AlphaFoldDB" id="A0AA35ZD71"/>
<dbReference type="Pfam" id="PF01369">
    <property type="entry name" value="Sec7"/>
    <property type="match status" value="1"/>
</dbReference>
<sequence>MCCEGLASWVQQNRSLEETDIVLWYVFGITHVPRLEDWSVMLVERIGFMLQGDCKQRKTFGNLDEDVGDSRSYSVILLNTNAHNSMVKDKMSKANFIRNNRGIDDAKDLAEEYLGALYI</sequence>
<evidence type="ECO:0000313" key="5">
    <source>
        <dbReference type="EMBL" id="CAI9290028.1"/>
    </source>
</evidence>
<comment type="cofactor">
    <cofactor evidence="3">
        <name>Cu cation</name>
        <dbReference type="ChEBI" id="CHEBI:23378"/>
    </cofactor>
    <text evidence="3">Contains 1 topaquinone per subunit.</text>
</comment>
<keyword evidence="3" id="KW-0560">Oxidoreductase</keyword>
<comment type="similarity">
    <text evidence="3">Belongs to the copper/topaquinone oxidase family.</text>
</comment>
<evidence type="ECO:0000256" key="3">
    <source>
        <dbReference type="RuleBase" id="RU000672"/>
    </source>
</evidence>
<accession>A0AA35ZD71</accession>
<proteinExistence type="inferred from homology"/>
<dbReference type="GO" id="GO:0009308">
    <property type="term" value="P:amine metabolic process"/>
    <property type="evidence" value="ECO:0007669"/>
    <property type="project" value="UniProtKB-UniRule"/>
</dbReference>
<dbReference type="GO" id="GO:0032012">
    <property type="term" value="P:regulation of ARF protein signal transduction"/>
    <property type="evidence" value="ECO:0007669"/>
    <property type="project" value="InterPro"/>
</dbReference>
<dbReference type="PANTHER" id="PTHR10638:SF18">
    <property type="entry name" value="AMINE OXIDASE [COPPER-CONTAINING] ZETA, PEROXISOMAL"/>
    <property type="match status" value="1"/>
</dbReference>
<dbReference type="PANTHER" id="PTHR10638">
    <property type="entry name" value="COPPER AMINE OXIDASE"/>
    <property type="match status" value="1"/>
</dbReference>
<dbReference type="SUPFAM" id="SSF48425">
    <property type="entry name" value="Sec7 domain"/>
    <property type="match status" value="1"/>
</dbReference>
<evidence type="ECO:0000256" key="2">
    <source>
        <dbReference type="ARBA" id="ARBA00004514"/>
    </source>
</evidence>
<dbReference type="PROSITE" id="PS50190">
    <property type="entry name" value="SEC7"/>
    <property type="match status" value="1"/>
</dbReference>
<keyword evidence="3" id="KW-0186">Copper</keyword>
<gene>
    <name evidence="5" type="ORF">LSALG_LOCUS29240</name>
</gene>
<dbReference type="InterPro" id="IPR000269">
    <property type="entry name" value="Cu_amine_oxidase"/>
</dbReference>
<dbReference type="GO" id="GO:0016020">
    <property type="term" value="C:membrane"/>
    <property type="evidence" value="ECO:0007669"/>
    <property type="project" value="UniProtKB-SubCell"/>
</dbReference>
<keyword evidence="3" id="KW-0479">Metal-binding</keyword>
<evidence type="ECO:0000313" key="6">
    <source>
        <dbReference type="Proteomes" id="UP001177003"/>
    </source>
</evidence>
<dbReference type="Gene3D" id="1.10.1000.11">
    <property type="entry name" value="Arf Nucleotide-binding Site Opener,domain 2"/>
    <property type="match status" value="1"/>
</dbReference>
<name>A0AA35ZD71_LACSI</name>
<comment type="subcellular location">
    <subcellularLocation>
        <location evidence="2">Cytoplasm</location>
        <location evidence="2">Cytosol</location>
    </subcellularLocation>
    <subcellularLocation>
        <location evidence="1">Membrane</location>
        <topology evidence="1">Peripheral membrane protein</topology>
        <orientation evidence="1">Cytoplasmic side</orientation>
    </subcellularLocation>
</comment>
<dbReference type="GO" id="GO:0005085">
    <property type="term" value="F:guanyl-nucleotide exchange factor activity"/>
    <property type="evidence" value="ECO:0007669"/>
    <property type="project" value="InterPro"/>
</dbReference>
<dbReference type="InterPro" id="IPR035999">
    <property type="entry name" value="Sec7_dom_sf"/>
</dbReference>
<dbReference type="GO" id="GO:0005829">
    <property type="term" value="C:cytosol"/>
    <property type="evidence" value="ECO:0007669"/>
    <property type="project" value="UniProtKB-SubCell"/>
</dbReference>
<dbReference type="Pfam" id="PF01179">
    <property type="entry name" value="Cu_amine_oxid"/>
    <property type="match status" value="1"/>
</dbReference>
<keyword evidence="3" id="KW-0801">TPQ</keyword>
<dbReference type="InterPro" id="IPR023394">
    <property type="entry name" value="Sec7_C_sf"/>
</dbReference>
<dbReference type="EMBL" id="OX465082">
    <property type="protein sequence ID" value="CAI9290028.1"/>
    <property type="molecule type" value="Genomic_DNA"/>
</dbReference>
<dbReference type="SUPFAM" id="SSF49998">
    <property type="entry name" value="Amine oxidase catalytic domain"/>
    <property type="match status" value="1"/>
</dbReference>
<dbReference type="InterPro" id="IPR000904">
    <property type="entry name" value="Sec7_dom"/>
</dbReference>
<evidence type="ECO:0000259" key="4">
    <source>
        <dbReference type="PROSITE" id="PS50190"/>
    </source>
</evidence>
<protein>
    <recommendedName>
        <fullName evidence="3">Amine oxidase</fullName>
        <ecNumber evidence="3">1.4.3.-</ecNumber>
    </recommendedName>
</protein>